<dbReference type="GO" id="GO:0005737">
    <property type="term" value="C:cytoplasm"/>
    <property type="evidence" value="ECO:0007669"/>
    <property type="project" value="TreeGrafter"/>
</dbReference>
<dbReference type="PANTHER" id="PTHR21256:SF2">
    <property type="entry name" value="HISTIDINE BIOSYNTHESIS TRIFUNCTIONAL PROTEIN"/>
    <property type="match status" value="1"/>
</dbReference>
<dbReference type="GO" id="GO:0004399">
    <property type="term" value="F:histidinol dehydrogenase activity"/>
    <property type="evidence" value="ECO:0007669"/>
    <property type="project" value="TreeGrafter"/>
</dbReference>
<evidence type="ECO:0000256" key="1">
    <source>
        <dbReference type="ARBA" id="ARBA00023002"/>
    </source>
</evidence>
<dbReference type="PRINTS" id="PR00083">
    <property type="entry name" value="HOLDHDRGNASE"/>
</dbReference>
<evidence type="ECO:0000313" key="4">
    <source>
        <dbReference type="EMBL" id="SDI05828.1"/>
    </source>
</evidence>
<proteinExistence type="inferred from homology"/>
<name>A0A1G8HGP2_9BACI</name>
<evidence type="ECO:0000256" key="3">
    <source>
        <dbReference type="SAM" id="MobiDB-lite"/>
    </source>
</evidence>
<protein>
    <submittedName>
        <fullName evidence="4">Sulfopropanediol 3-dehydrogenase</fullName>
    </submittedName>
</protein>
<dbReference type="InterPro" id="IPR012131">
    <property type="entry name" value="Hstdl_DH"/>
</dbReference>
<dbReference type="InterPro" id="IPR016161">
    <property type="entry name" value="Ald_DH/histidinol_DH"/>
</dbReference>
<keyword evidence="1" id="KW-0560">Oxidoreductase</keyword>
<evidence type="ECO:0000256" key="2">
    <source>
        <dbReference type="RuleBase" id="RU004175"/>
    </source>
</evidence>
<dbReference type="Gene3D" id="3.40.50.1980">
    <property type="entry name" value="Nitrogenase molybdenum iron protein domain"/>
    <property type="match status" value="1"/>
</dbReference>
<reference evidence="4 5" key="1">
    <citation type="submission" date="2016-10" db="EMBL/GenBank/DDBJ databases">
        <authorList>
            <person name="de Groot N.N."/>
        </authorList>
    </citation>
    <scope>NUCLEOTIDE SEQUENCE [LARGE SCALE GENOMIC DNA]</scope>
    <source>
        <strain evidence="5">P4B,CCM 7963,CECT 7998,DSM 25260,IBRC-M 10614,KCTC 13821</strain>
    </source>
</reference>
<evidence type="ECO:0000313" key="5">
    <source>
        <dbReference type="Proteomes" id="UP000199017"/>
    </source>
</evidence>
<dbReference type="STRING" id="930129.SAMN05216352_104252"/>
<dbReference type="SUPFAM" id="SSF53720">
    <property type="entry name" value="ALDH-like"/>
    <property type="match status" value="1"/>
</dbReference>
<gene>
    <name evidence="4" type="ORF">SAMN05216352_104252</name>
</gene>
<dbReference type="PANTHER" id="PTHR21256">
    <property type="entry name" value="HISTIDINOL DEHYDROGENASE HDH"/>
    <property type="match status" value="1"/>
</dbReference>
<dbReference type="Proteomes" id="UP000199017">
    <property type="component" value="Unassembled WGS sequence"/>
</dbReference>
<dbReference type="EMBL" id="FNDU01000004">
    <property type="protein sequence ID" value="SDI05828.1"/>
    <property type="molecule type" value="Genomic_DNA"/>
</dbReference>
<feature type="region of interest" description="Disordered" evidence="3">
    <location>
        <begin position="1"/>
        <end position="21"/>
    </location>
</feature>
<sequence length="111" mass="12370">MVATDILGQAEHGPTSPGALISTSKELAESLEDEISRRLKSLSTADVAEASWRDNGSIILVDSLEEAVTEADKLTYEHVEVITDDPDSFLKKSIKLRRSVFRTRNKRSIRR</sequence>
<accession>A0A1G8HGP2</accession>
<dbReference type="GO" id="GO:0051287">
    <property type="term" value="F:NAD binding"/>
    <property type="evidence" value="ECO:0007669"/>
    <property type="project" value="InterPro"/>
</dbReference>
<keyword evidence="5" id="KW-1185">Reference proteome</keyword>
<dbReference type="Pfam" id="PF00815">
    <property type="entry name" value="Histidinol_dh"/>
    <property type="match status" value="1"/>
</dbReference>
<dbReference type="AlphaFoldDB" id="A0A1G8HGP2"/>
<dbReference type="GO" id="GO:0000105">
    <property type="term" value="P:L-histidine biosynthetic process"/>
    <property type="evidence" value="ECO:0007669"/>
    <property type="project" value="TreeGrafter"/>
</dbReference>
<organism evidence="4 5">
    <name type="scientific">Alteribacillus bidgolensis</name>
    <dbReference type="NCBI Taxonomy" id="930129"/>
    <lineage>
        <taxon>Bacteria</taxon>
        <taxon>Bacillati</taxon>
        <taxon>Bacillota</taxon>
        <taxon>Bacilli</taxon>
        <taxon>Bacillales</taxon>
        <taxon>Bacillaceae</taxon>
        <taxon>Alteribacillus</taxon>
    </lineage>
</organism>
<dbReference type="GO" id="GO:0046872">
    <property type="term" value="F:metal ion binding"/>
    <property type="evidence" value="ECO:0007669"/>
    <property type="project" value="InterPro"/>
</dbReference>
<comment type="similarity">
    <text evidence="2">Belongs to the histidinol dehydrogenase family.</text>
</comment>